<reference evidence="2 3" key="1">
    <citation type="submission" date="2023-11" db="EMBL/GenBank/DDBJ databases">
        <title>An acidophilic fungus is an integral part of prey digestion in a carnivorous sundew plant.</title>
        <authorList>
            <person name="Tsai I.J."/>
        </authorList>
    </citation>
    <scope>NUCLEOTIDE SEQUENCE [LARGE SCALE GENOMIC DNA]</scope>
    <source>
        <strain evidence="2">169a</strain>
    </source>
</reference>
<dbReference type="InterPro" id="IPR052895">
    <property type="entry name" value="HetReg/Transcr_Mod"/>
</dbReference>
<proteinExistence type="predicted"/>
<evidence type="ECO:0000259" key="1">
    <source>
        <dbReference type="Pfam" id="PF06985"/>
    </source>
</evidence>
<organism evidence="2 3">
    <name type="scientific">Acrodontium crateriforme</name>
    <dbReference type="NCBI Taxonomy" id="150365"/>
    <lineage>
        <taxon>Eukaryota</taxon>
        <taxon>Fungi</taxon>
        <taxon>Dikarya</taxon>
        <taxon>Ascomycota</taxon>
        <taxon>Pezizomycotina</taxon>
        <taxon>Dothideomycetes</taxon>
        <taxon>Dothideomycetidae</taxon>
        <taxon>Mycosphaerellales</taxon>
        <taxon>Teratosphaeriaceae</taxon>
        <taxon>Acrodontium</taxon>
    </lineage>
</organism>
<evidence type="ECO:0000313" key="2">
    <source>
        <dbReference type="EMBL" id="WPH00749.1"/>
    </source>
</evidence>
<name>A0AAQ3R7K6_9PEZI</name>
<dbReference type="PANTHER" id="PTHR24148:SF64">
    <property type="entry name" value="HETEROKARYON INCOMPATIBILITY DOMAIN-CONTAINING PROTEIN"/>
    <property type="match status" value="1"/>
</dbReference>
<dbReference type="PANTHER" id="PTHR24148">
    <property type="entry name" value="ANKYRIN REPEAT DOMAIN-CONTAINING PROTEIN 39 HOMOLOG-RELATED"/>
    <property type="match status" value="1"/>
</dbReference>
<accession>A0AAQ3R7K6</accession>
<gene>
    <name evidence="2" type="ORF">R9X50_00357900</name>
</gene>
<protein>
    <recommendedName>
        <fullName evidence="1">Heterokaryon incompatibility domain-containing protein</fullName>
    </recommendedName>
</protein>
<dbReference type="Pfam" id="PF26639">
    <property type="entry name" value="Het-6_barrel"/>
    <property type="match status" value="1"/>
</dbReference>
<dbReference type="EMBL" id="CP138584">
    <property type="protein sequence ID" value="WPH00749.1"/>
    <property type="molecule type" value="Genomic_DNA"/>
</dbReference>
<sequence length="629" mass="70020">MNLTRWKSPPLRGETVGDFRHGNLRSMKTGIRLAQLLPGSGNKGIAINLVDSFVSGSGQIPYDALSYTWGAGERNKTIICNGKRMYVTQTLLEALHRFRDHDHITTLWIDQICICQERLRERNQQVQMMGDIFKGARKVIVWLGDEYDNSRAGMQLAKQLLSVSRYQQVSGLGPADLECHGLPRLGHKRWKALAAILRRPWFWRTWIVQEVVLNPHVELVLGSSILTWDELESIVALLEGPMPRKWQLDQAISASELPFSRINRIRLRHQRLIMTPITPSKPAFGVETLKLAADPGQVALEDDDGDDPELLDLLLMSRGLGATDPRDKIYALLGLGKHNINPDYSISAESVFTDFALQTIGFVTNKAAKLEADGVELSPHDREVRRAMILLACAGRQNQRLKLPSWVPDWTINLASRPLVFGLGARYSAGGSKLGDFDWNPESGCLELSGVLLDTVQYAGTILLESNDGRDPHELIAAWWKEAKAIALERIARSPGSTAYTDAFEAMRRRLSLCKHGYYIGESHGKHRSALLDDADLSADASHSWTQTLTLGPTRGRVLFASSTGYVGLVPYGTKPGDLVFVIRGAEVLFVLRPHQDAYELIGEAYVQGVMDGEALGMTHLLPEDVRIR</sequence>
<evidence type="ECO:0000313" key="3">
    <source>
        <dbReference type="Proteomes" id="UP001303373"/>
    </source>
</evidence>
<keyword evidence="3" id="KW-1185">Reference proteome</keyword>
<dbReference type="InterPro" id="IPR010730">
    <property type="entry name" value="HET"/>
</dbReference>
<dbReference type="AlphaFoldDB" id="A0AAQ3R7K6"/>
<dbReference type="Proteomes" id="UP001303373">
    <property type="component" value="Chromosome 5"/>
</dbReference>
<dbReference type="Pfam" id="PF06985">
    <property type="entry name" value="HET"/>
    <property type="match status" value="1"/>
</dbReference>
<feature type="domain" description="Heterokaryon incompatibility" evidence="1">
    <location>
        <begin position="62"/>
        <end position="210"/>
    </location>
</feature>